<name>A0AAJ0H7V6_9PEZI</name>
<dbReference type="AlphaFoldDB" id="A0AAJ0H7V6"/>
<sequence length="162" mass="17460">MALSSYCAVLLHTAVPCLSGGYKGAQHFRPALNLGLPHLAYLDHRHGPQTVAAARRSPRRLRVSPVHRPLHGVRVRCLGPGVSARISLRALPKLQSRRAQGVYLQIMCSSQSSSEKLNAGLVLGCCRCSIAGSSGSGLELGVAAWMERVWAELAFCKKNTHL</sequence>
<accession>A0AAJ0H7V6</accession>
<organism evidence="1 2">
    <name type="scientific">Lasiosphaeria hispida</name>
    <dbReference type="NCBI Taxonomy" id="260671"/>
    <lineage>
        <taxon>Eukaryota</taxon>
        <taxon>Fungi</taxon>
        <taxon>Dikarya</taxon>
        <taxon>Ascomycota</taxon>
        <taxon>Pezizomycotina</taxon>
        <taxon>Sordariomycetes</taxon>
        <taxon>Sordariomycetidae</taxon>
        <taxon>Sordariales</taxon>
        <taxon>Lasiosphaeriaceae</taxon>
        <taxon>Lasiosphaeria</taxon>
    </lineage>
</organism>
<gene>
    <name evidence="1" type="ORF">B0T25DRAFT_554290</name>
</gene>
<proteinExistence type="predicted"/>
<comment type="caution">
    <text evidence="1">The sequence shown here is derived from an EMBL/GenBank/DDBJ whole genome shotgun (WGS) entry which is preliminary data.</text>
</comment>
<protein>
    <submittedName>
        <fullName evidence="1">Uncharacterized protein</fullName>
    </submittedName>
</protein>
<dbReference type="EMBL" id="JAUIQD010000007">
    <property type="protein sequence ID" value="KAK3343421.1"/>
    <property type="molecule type" value="Genomic_DNA"/>
</dbReference>
<evidence type="ECO:0000313" key="1">
    <source>
        <dbReference type="EMBL" id="KAK3343421.1"/>
    </source>
</evidence>
<keyword evidence="2" id="KW-1185">Reference proteome</keyword>
<reference evidence="1" key="2">
    <citation type="submission" date="2023-06" db="EMBL/GenBank/DDBJ databases">
        <authorList>
            <consortium name="Lawrence Berkeley National Laboratory"/>
            <person name="Haridas S."/>
            <person name="Hensen N."/>
            <person name="Bonometti L."/>
            <person name="Westerberg I."/>
            <person name="Brannstrom I.O."/>
            <person name="Guillou S."/>
            <person name="Cros-Aarteil S."/>
            <person name="Calhoun S."/>
            <person name="Kuo A."/>
            <person name="Mondo S."/>
            <person name="Pangilinan J."/>
            <person name="Riley R."/>
            <person name="Labutti K."/>
            <person name="Andreopoulos B."/>
            <person name="Lipzen A."/>
            <person name="Chen C."/>
            <person name="Yanf M."/>
            <person name="Daum C."/>
            <person name="Ng V."/>
            <person name="Clum A."/>
            <person name="Steindorff A."/>
            <person name="Ohm R."/>
            <person name="Martin F."/>
            <person name="Silar P."/>
            <person name="Natvig D."/>
            <person name="Lalanne C."/>
            <person name="Gautier V."/>
            <person name="Ament-Velasquez S.L."/>
            <person name="Kruys A."/>
            <person name="Hutchinson M.I."/>
            <person name="Powell A.J."/>
            <person name="Barry K."/>
            <person name="Miller A.N."/>
            <person name="Grigoriev I.V."/>
            <person name="Debuchy R."/>
            <person name="Gladieux P."/>
            <person name="Thoren M.H."/>
            <person name="Johannesson H."/>
        </authorList>
    </citation>
    <scope>NUCLEOTIDE SEQUENCE</scope>
    <source>
        <strain evidence="1">CBS 955.72</strain>
    </source>
</reference>
<dbReference type="Proteomes" id="UP001275084">
    <property type="component" value="Unassembled WGS sequence"/>
</dbReference>
<evidence type="ECO:0000313" key="2">
    <source>
        <dbReference type="Proteomes" id="UP001275084"/>
    </source>
</evidence>
<reference evidence="1" key="1">
    <citation type="journal article" date="2023" name="Mol. Phylogenet. Evol.">
        <title>Genome-scale phylogeny and comparative genomics of the fungal order Sordariales.</title>
        <authorList>
            <person name="Hensen N."/>
            <person name="Bonometti L."/>
            <person name="Westerberg I."/>
            <person name="Brannstrom I.O."/>
            <person name="Guillou S."/>
            <person name="Cros-Aarteil S."/>
            <person name="Calhoun S."/>
            <person name="Haridas S."/>
            <person name="Kuo A."/>
            <person name="Mondo S."/>
            <person name="Pangilinan J."/>
            <person name="Riley R."/>
            <person name="LaButti K."/>
            <person name="Andreopoulos B."/>
            <person name="Lipzen A."/>
            <person name="Chen C."/>
            <person name="Yan M."/>
            <person name="Daum C."/>
            <person name="Ng V."/>
            <person name="Clum A."/>
            <person name="Steindorff A."/>
            <person name="Ohm R.A."/>
            <person name="Martin F."/>
            <person name="Silar P."/>
            <person name="Natvig D.O."/>
            <person name="Lalanne C."/>
            <person name="Gautier V."/>
            <person name="Ament-Velasquez S.L."/>
            <person name="Kruys A."/>
            <person name="Hutchinson M.I."/>
            <person name="Powell A.J."/>
            <person name="Barry K."/>
            <person name="Miller A.N."/>
            <person name="Grigoriev I.V."/>
            <person name="Debuchy R."/>
            <person name="Gladieux P."/>
            <person name="Hiltunen Thoren M."/>
            <person name="Johannesson H."/>
        </authorList>
    </citation>
    <scope>NUCLEOTIDE SEQUENCE</scope>
    <source>
        <strain evidence="1">CBS 955.72</strain>
    </source>
</reference>